<dbReference type="EC" id="2.7.13.3" evidence="2"/>
<dbReference type="InterPro" id="IPR001789">
    <property type="entry name" value="Sig_transdc_resp-reg_receiver"/>
</dbReference>
<sequence length="384" mass="44326">MLETVAQRKIVLYVDDEPNNLSSFKAVFRRHYEIHVATSGDEGLEILQKIPVQLVITDQRMPKMTGVEFLERINEQFPDVTRILLTGYSDLDAIIDAINKGKIFKYIAKPWKAEELKETIDIALEMANLKKQNKALVENLKKTNRELDLFVYRAAHDLRGPIANLLGLINLTKAEENLEMIRQYTHLKEQTIKRLDGFIHDIVNYSSNIRLAIKREKIDFQKIVAEAVQNIRFLPKFEKLEIVIEIQQESEFISDRERLITILENLLKNAVRYSVLERQEKPFVKVAIQSNSEKATIQVIDNGEGIDAKYHEKIFEMFFRGSPNAREGSGLGLFIAKEITEKLGGNIQVNSQKDVGSTFTIEIPNFLHIREEHKDIEFDDETKT</sequence>
<evidence type="ECO:0000256" key="1">
    <source>
        <dbReference type="ARBA" id="ARBA00000085"/>
    </source>
</evidence>
<dbReference type="Gene3D" id="1.10.287.130">
    <property type="match status" value="1"/>
</dbReference>
<proteinExistence type="predicted"/>
<evidence type="ECO:0000259" key="7">
    <source>
        <dbReference type="PROSITE" id="PS50110"/>
    </source>
</evidence>
<dbReference type="SMART" id="SM00448">
    <property type="entry name" value="REC"/>
    <property type="match status" value="1"/>
</dbReference>
<comment type="catalytic activity">
    <reaction evidence="1">
        <text>ATP + protein L-histidine = ADP + protein N-phospho-L-histidine.</text>
        <dbReference type="EC" id="2.7.13.3"/>
    </reaction>
</comment>
<evidence type="ECO:0000313" key="9">
    <source>
        <dbReference type="Proteomes" id="UP000233387"/>
    </source>
</evidence>
<dbReference type="Pfam" id="PF02518">
    <property type="entry name" value="HATPase_c"/>
    <property type="match status" value="1"/>
</dbReference>
<feature type="modified residue" description="4-aspartylphosphate" evidence="4">
    <location>
        <position position="58"/>
    </location>
</feature>
<dbReference type="InterPro" id="IPR011006">
    <property type="entry name" value="CheY-like_superfamily"/>
</dbReference>
<dbReference type="PRINTS" id="PR00344">
    <property type="entry name" value="BCTRLSENSOR"/>
</dbReference>
<dbReference type="SMART" id="SM00387">
    <property type="entry name" value="HATPase_c"/>
    <property type="match status" value="1"/>
</dbReference>
<gene>
    <name evidence="8" type="ORF">Rain11_2609</name>
</gene>
<keyword evidence="3 4" id="KW-0597">Phosphoprotein</keyword>
<feature type="domain" description="Histidine kinase" evidence="6">
    <location>
        <begin position="153"/>
        <end position="367"/>
    </location>
</feature>
<dbReference type="PANTHER" id="PTHR43547:SF2">
    <property type="entry name" value="HYBRID SIGNAL TRANSDUCTION HISTIDINE KINASE C"/>
    <property type="match status" value="1"/>
</dbReference>
<feature type="coiled-coil region" evidence="5">
    <location>
        <begin position="113"/>
        <end position="146"/>
    </location>
</feature>
<dbReference type="Pfam" id="PF00072">
    <property type="entry name" value="Response_reg"/>
    <property type="match status" value="1"/>
</dbReference>
<dbReference type="InterPro" id="IPR036097">
    <property type="entry name" value="HisK_dim/P_sf"/>
</dbReference>
<dbReference type="InterPro" id="IPR003594">
    <property type="entry name" value="HATPase_dom"/>
</dbReference>
<dbReference type="CDD" id="cd00075">
    <property type="entry name" value="HATPase"/>
    <property type="match status" value="1"/>
</dbReference>
<dbReference type="SUPFAM" id="SSF55874">
    <property type="entry name" value="ATPase domain of HSP90 chaperone/DNA topoisomerase II/histidine kinase"/>
    <property type="match status" value="1"/>
</dbReference>
<dbReference type="AlphaFoldDB" id="A0A2N3I2T1"/>
<dbReference type="GO" id="GO:0000155">
    <property type="term" value="F:phosphorelay sensor kinase activity"/>
    <property type="evidence" value="ECO:0007669"/>
    <property type="project" value="InterPro"/>
</dbReference>
<dbReference type="Gene3D" id="3.30.565.10">
    <property type="entry name" value="Histidine kinase-like ATPase, C-terminal domain"/>
    <property type="match status" value="1"/>
</dbReference>
<dbReference type="OrthoDB" id="109585at2"/>
<evidence type="ECO:0000256" key="3">
    <source>
        <dbReference type="ARBA" id="ARBA00022553"/>
    </source>
</evidence>
<evidence type="ECO:0000256" key="2">
    <source>
        <dbReference type="ARBA" id="ARBA00012438"/>
    </source>
</evidence>
<dbReference type="PANTHER" id="PTHR43547">
    <property type="entry name" value="TWO-COMPONENT HISTIDINE KINASE"/>
    <property type="match status" value="1"/>
</dbReference>
<keyword evidence="9" id="KW-1185">Reference proteome</keyword>
<evidence type="ECO:0000313" key="8">
    <source>
        <dbReference type="EMBL" id="PKQ64614.1"/>
    </source>
</evidence>
<feature type="domain" description="Response regulatory" evidence="7">
    <location>
        <begin position="10"/>
        <end position="124"/>
    </location>
</feature>
<evidence type="ECO:0000256" key="4">
    <source>
        <dbReference type="PROSITE-ProRule" id="PRU00169"/>
    </source>
</evidence>
<dbReference type="EMBL" id="NKXO01000068">
    <property type="protein sequence ID" value="PKQ64614.1"/>
    <property type="molecule type" value="Genomic_DNA"/>
</dbReference>
<keyword evidence="8" id="KW-0808">Transferase</keyword>
<organism evidence="8 9">
    <name type="scientific">Raineya orbicola</name>
    <dbReference type="NCBI Taxonomy" id="2016530"/>
    <lineage>
        <taxon>Bacteria</taxon>
        <taxon>Pseudomonadati</taxon>
        <taxon>Bacteroidota</taxon>
        <taxon>Cytophagia</taxon>
        <taxon>Cytophagales</taxon>
        <taxon>Raineyaceae</taxon>
        <taxon>Raineya</taxon>
    </lineage>
</organism>
<dbReference type="CDD" id="cd00082">
    <property type="entry name" value="HisKA"/>
    <property type="match status" value="1"/>
</dbReference>
<evidence type="ECO:0000259" key="6">
    <source>
        <dbReference type="PROSITE" id="PS50109"/>
    </source>
</evidence>
<comment type="caution">
    <text evidence="8">The sequence shown here is derived from an EMBL/GenBank/DDBJ whole genome shotgun (WGS) entry which is preliminary data.</text>
</comment>
<reference evidence="8 9" key="1">
    <citation type="submission" date="2017-06" db="EMBL/GenBank/DDBJ databases">
        <title>Raineya orbicola gen. nov., sp. nov. a slightly thermophilic bacterium of the phylum Bacteroidetes and the description of Raineyaceae fam. nov.</title>
        <authorList>
            <person name="Albuquerque L."/>
            <person name="Polonia A.R.M."/>
            <person name="Barroso C."/>
            <person name="Froufe H.J.C."/>
            <person name="Lage O."/>
            <person name="Lobo-Da-Cunha A."/>
            <person name="Egas C."/>
            <person name="Da Costa M.S."/>
        </authorList>
    </citation>
    <scope>NUCLEOTIDE SEQUENCE [LARGE SCALE GENOMIC DNA]</scope>
    <source>
        <strain evidence="8 9">SPSPC-11</strain>
    </source>
</reference>
<dbReference type="InterPro" id="IPR036890">
    <property type="entry name" value="HATPase_C_sf"/>
</dbReference>
<dbReference type="InterPro" id="IPR003661">
    <property type="entry name" value="HisK_dim/P_dom"/>
</dbReference>
<keyword evidence="5" id="KW-0175">Coiled coil</keyword>
<dbReference type="Gene3D" id="3.40.50.2300">
    <property type="match status" value="1"/>
</dbReference>
<protein>
    <recommendedName>
        <fullName evidence="2">histidine kinase</fullName>
        <ecNumber evidence="2">2.7.13.3</ecNumber>
    </recommendedName>
</protein>
<dbReference type="InterPro" id="IPR005467">
    <property type="entry name" value="His_kinase_dom"/>
</dbReference>
<accession>A0A2N3I2T1</accession>
<dbReference type="SUPFAM" id="SSF52172">
    <property type="entry name" value="CheY-like"/>
    <property type="match status" value="1"/>
</dbReference>
<name>A0A2N3I2T1_9BACT</name>
<dbReference type="RefSeq" id="WP_101359870.1">
    <property type="nucleotide sequence ID" value="NZ_NKXO01000068.1"/>
</dbReference>
<dbReference type="InterPro" id="IPR004358">
    <property type="entry name" value="Sig_transdc_His_kin-like_C"/>
</dbReference>
<dbReference type="CDD" id="cd17569">
    <property type="entry name" value="REC_HupR-like"/>
    <property type="match status" value="1"/>
</dbReference>
<dbReference type="PROSITE" id="PS50110">
    <property type="entry name" value="RESPONSE_REGULATORY"/>
    <property type="match status" value="1"/>
</dbReference>
<dbReference type="Proteomes" id="UP000233387">
    <property type="component" value="Unassembled WGS sequence"/>
</dbReference>
<dbReference type="SUPFAM" id="SSF47384">
    <property type="entry name" value="Homodimeric domain of signal transducing histidine kinase"/>
    <property type="match status" value="1"/>
</dbReference>
<keyword evidence="8" id="KW-0418">Kinase</keyword>
<evidence type="ECO:0000256" key="5">
    <source>
        <dbReference type="SAM" id="Coils"/>
    </source>
</evidence>
<dbReference type="PROSITE" id="PS50109">
    <property type="entry name" value="HIS_KIN"/>
    <property type="match status" value="1"/>
</dbReference>